<feature type="compositionally biased region" description="Polar residues" evidence="1">
    <location>
        <begin position="218"/>
        <end position="228"/>
    </location>
</feature>
<keyword evidence="3" id="KW-1185">Reference proteome</keyword>
<evidence type="ECO:0000256" key="1">
    <source>
        <dbReference type="SAM" id="MobiDB-lite"/>
    </source>
</evidence>
<dbReference type="PANTHER" id="PTHR28027">
    <property type="entry name" value="TRANSCRIPTIONAL REGULATOR MIT1"/>
    <property type="match status" value="1"/>
</dbReference>
<protein>
    <recommendedName>
        <fullName evidence="4">cAMP-independent regulatory protein pac2</fullName>
    </recommendedName>
</protein>
<organism evidence="2 3">
    <name type="scientific">Calocera cornea HHB12733</name>
    <dbReference type="NCBI Taxonomy" id="1353952"/>
    <lineage>
        <taxon>Eukaryota</taxon>
        <taxon>Fungi</taxon>
        <taxon>Dikarya</taxon>
        <taxon>Basidiomycota</taxon>
        <taxon>Agaricomycotina</taxon>
        <taxon>Dacrymycetes</taxon>
        <taxon>Dacrymycetales</taxon>
        <taxon>Dacrymycetaceae</taxon>
        <taxon>Calocera</taxon>
    </lineage>
</organism>
<sequence length="382" mass="43662">MHMPCSGAVDYRSRGPTVPRAAVSSQHDALVIFEACRRGCLPVMRHRLADNEKDIHIVPGSVYVWEEAHASDRSSRCLRRWTDGVKWSQSRMREPFLFYEEVPPFERTEQDRRNRARHPSRRDRVIKPDGLKKLTFSALVCLGLDDPQDKWAKWHLVCYMTQNDRSVPGVAELPQLMQIDVPDGVYYDVKYVPLDNAPRQTVRWPRDTMGLTPPLSDGESTYSPQSHAQHMPISPISPPASPERWEPDAEPPSAHYLPRTPYGPPSSYAPASPHLPPYHQSVYRPRALEAPRQERLPPVSEVLAQHHPDLDAAHCPECARDGRHYVHLPPPQPSAQWGWTPRQNEDQKYLHMVDRRYSPYPRGASPRSAAAQYYDRPGPGNL</sequence>
<reference evidence="2 3" key="1">
    <citation type="journal article" date="2016" name="Mol. Biol. Evol.">
        <title>Comparative Genomics of Early-Diverging Mushroom-Forming Fungi Provides Insights into the Origins of Lignocellulose Decay Capabilities.</title>
        <authorList>
            <person name="Nagy L.G."/>
            <person name="Riley R."/>
            <person name="Tritt A."/>
            <person name="Adam C."/>
            <person name="Daum C."/>
            <person name="Floudas D."/>
            <person name="Sun H."/>
            <person name="Yadav J.S."/>
            <person name="Pangilinan J."/>
            <person name="Larsson K.H."/>
            <person name="Matsuura K."/>
            <person name="Barry K."/>
            <person name="Labutti K."/>
            <person name="Kuo R."/>
            <person name="Ohm R.A."/>
            <person name="Bhattacharya S.S."/>
            <person name="Shirouzu T."/>
            <person name="Yoshinaga Y."/>
            <person name="Martin F.M."/>
            <person name="Grigoriev I.V."/>
            <person name="Hibbett D.S."/>
        </authorList>
    </citation>
    <scope>NUCLEOTIDE SEQUENCE [LARGE SCALE GENOMIC DNA]</scope>
    <source>
        <strain evidence="2 3">HHB12733</strain>
    </source>
</reference>
<dbReference type="PANTHER" id="PTHR28027:SF1">
    <property type="entry name" value="CAMP INDEPENDENT REGULATORY PROTEIN (AFU_ORTHOLOGUE AFUA_3G09640)"/>
    <property type="match status" value="1"/>
</dbReference>
<evidence type="ECO:0000313" key="3">
    <source>
        <dbReference type="Proteomes" id="UP000076842"/>
    </source>
</evidence>
<dbReference type="OrthoDB" id="5572844at2759"/>
<feature type="region of interest" description="Disordered" evidence="1">
    <location>
        <begin position="356"/>
        <end position="382"/>
    </location>
</feature>
<gene>
    <name evidence="2" type="ORF">CALCODRAFT_496691</name>
</gene>
<dbReference type="InterPro" id="IPR018608">
    <property type="entry name" value="Gti1/Pac2"/>
</dbReference>
<feature type="region of interest" description="Disordered" evidence="1">
    <location>
        <begin position="204"/>
        <end position="279"/>
    </location>
</feature>
<evidence type="ECO:0000313" key="2">
    <source>
        <dbReference type="EMBL" id="KZT57031.1"/>
    </source>
</evidence>
<dbReference type="GO" id="GO:0003677">
    <property type="term" value="F:DNA binding"/>
    <property type="evidence" value="ECO:0007669"/>
    <property type="project" value="TreeGrafter"/>
</dbReference>
<dbReference type="Pfam" id="PF09729">
    <property type="entry name" value="Gti1_Pac2"/>
    <property type="match status" value="1"/>
</dbReference>
<name>A0A165FPI0_9BASI</name>
<dbReference type="EMBL" id="KV423969">
    <property type="protein sequence ID" value="KZT57031.1"/>
    <property type="molecule type" value="Genomic_DNA"/>
</dbReference>
<evidence type="ECO:0008006" key="4">
    <source>
        <dbReference type="Google" id="ProtNLM"/>
    </source>
</evidence>
<dbReference type="InParanoid" id="A0A165FPI0"/>
<dbReference type="Proteomes" id="UP000076842">
    <property type="component" value="Unassembled WGS sequence"/>
</dbReference>
<accession>A0A165FPI0</accession>
<dbReference type="AlphaFoldDB" id="A0A165FPI0"/>
<proteinExistence type="predicted"/>